<dbReference type="GO" id="GO:0070573">
    <property type="term" value="F:metallodipeptidase activity"/>
    <property type="evidence" value="ECO:0007669"/>
    <property type="project" value="InterPro"/>
</dbReference>
<keyword evidence="3" id="KW-1185">Reference proteome</keyword>
<dbReference type="AlphaFoldDB" id="A0A136A0Q7"/>
<evidence type="ECO:0000256" key="1">
    <source>
        <dbReference type="SAM" id="SignalP"/>
    </source>
</evidence>
<dbReference type="SUPFAM" id="SSF51556">
    <property type="entry name" value="Metallo-dependent hydrolases"/>
    <property type="match status" value="1"/>
</dbReference>
<feature type="signal peptide" evidence="1">
    <location>
        <begin position="1"/>
        <end position="27"/>
    </location>
</feature>
<dbReference type="PROSITE" id="PS51365">
    <property type="entry name" value="RENAL_DIPEPTIDASE_2"/>
    <property type="match status" value="1"/>
</dbReference>
<name>A0A136A0Q7_9ALTE</name>
<reference evidence="3" key="1">
    <citation type="submission" date="2016-02" db="EMBL/GenBank/DDBJ databases">
        <authorList>
            <person name="Schultz-Johansen M."/>
            <person name="Glaring M.A."/>
            <person name="Bech P.K."/>
            <person name="Stougaard P."/>
        </authorList>
    </citation>
    <scope>NUCLEOTIDE SEQUENCE [LARGE SCALE GENOMIC DNA]</scope>
    <source>
        <strain evidence="3">S66</strain>
    </source>
</reference>
<dbReference type="PANTHER" id="PTHR10443:SF12">
    <property type="entry name" value="DIPEPTIDASE"/>
    <property type="match status" value="1"/>
</dbReference>
<dbReference type="Proteomes" id="UP000070299">
    <property type="component" value="Unassembled WGS sequence"/>
</dbReference>
<dbReference type="PANTHER" id="PTHR10443">
    <property type="entry name" value="MICROSOMAL DIPEPTIDASE"/>
    <property type="match status" value="1"/>
</dbReference>
<keyword evidence="1" id="KW-0732">Signal</keyword>
<dbReference type="PROSITE" id="PS51318">
    <property type="entry name" value="TAT"/>
    <property type="match status" value="1"/>
</dbReference>
<dbReference type="EMBL" id="LSNE01000006">
    <property type="protein sequence ID" value="KXI28730.1"/>
    <property type="molecule type" value="Genomic_DNA"/>
</dbReference>
<gene>
    <name evidence="2" type="ORF">AX660_16290</name>
</gene>
<dbReference type="Gene3D" id="3.20.20.140">
    <property type="entry name" value="Metal-dependent hydrolases"/>
    <property type="match status" value="1"/>
</dbReference>
<sequence>MNISRRQCLGGAAALGASALLAKSAQATSNSTQKKLSKPMIINTLGGIENPNLADIPHTPASIKLDQRAFDDARKSGLTAINLTLGYVAGPYEPFEHSVSEIATWDRIIRQYPQDLLKVFNANDLLLAQQQNKVGIMYGFQNCAMLGDKVERVKLFSDLGVRIMQLTYNRQNQLGSGCMEPQDSGLTAFGRDIVKQMNQHKVIIDLSHSGEKTCLDAINISEQPIAISHTGCRALVDLPRNKSDQELRLIAEKGGFVGIYFMPFLSTKPNATADDVVRHIVHAVKVCGSEHVGIGTDGGVTSYDDLDKYKQALKKENAERVAAGIAAKGEGPNTLPFIEDLRGPEQFAKLVDLLSKVKLTTRQIDGILGKNFYAFTQRLW</sequence>
<organism evidence="2 3">
    <name type="scientific">Paraglaciecola hydrolytica</name>
    <dbReference type="NCBI Taxonomy" id="1799789"/>
    <lineage>
        <taxon>Bacteria</taxon>
        <taxon>Pseudomonadati</taxon>
        <taxon>Pseudomonadota</taxon>
        <taxon>Gammaproteobacteria</taxon>
        <taxon>Alteromonadales</taxon>
        <taxon>Alteromonadaceae</taxon>
        <taxon>Paraglaciecola</taxon>
    </lineage>
</organism>
<dbReference type="Pfam" id="PF01244">
    <property type="entry name" value="Peptidase_M19"/>
    <property type="match status" value="1"/>
</dbReference>
<comment type="caution">
    <text evidence="2">The sequence shown here is derived from an EMBL/GenBank/DDBJ whole genome shotgun (WGS) entry which is preliminary data.</text>
</comment>
<dbReference type="GO" id="GO:0006508">
    <property type="term" value="P:proteolysis"/>
    <property type="evidence" value="ECO:0007669"/>
    <property type="project" value="InterPro"/>
</dbReference>
<proteinExistence type="predicted"/>
<dbReference type="STRING" id="1799789.AX660_16290"/>
<dbReference type="InterPro" id="IPR008257">
    <property type="entry name" value="Pept_M19"/>
</dbReference>
<evidence type="ECO:0000313" key="2">
    <source>
        <dbReference type="EMBL" id="KXI28730.1"/>
    </source>
</evidence>
<protein>
    <submittedName>
        <fullName evidence="2">Peptidase M19</fullName>
    </submittedName>
</protein>
<evidence type="ECO:0000313" key="3">
    <source>
        <dbReference type="Proteomes" id="UP000070299"/>
    </source>
</evidence>
<dbReference type="OrthoDB" id="9804920at2"/>
<accession>A0A136A0Q7</accession>
<dbReference type="InterPro" id="IPR006311">
    <property type="entry name" value="TAT_signal"/>
</dbReference>
<feature type="chain" id="PRO_5007469351" evidence="1">
    <location>
        <begin position="28"/>
        <end position="380"/>
    </location>
</feature>
<dbReference type="InterPro" id="IPR032466">
    <property type="entry name" value="Metal_Hydrolase"/>
</dbReference>